<evidence type="ECO:0000259" key="4">
    <source>
        <dbReference type="PROSITE" id="PS51077"/>
    </source>
</evidence>
<evidence type="ECO:0000256" key="1">
    <source>
        <dbReference type="ARBA" id="ARBA00023015"/>
    </source>
</evidence>
<dbReference type="PANTHER" id="PTHR30136:SF34">
    <property type="entry name" value="TRANSCRIPTIONAL REGULATOR"/>
    <property type="match status" value="1"/>
</dbReference>
<dbReference type="InterPro" id="IPR050707">
    <property type="entry name" value="HTH_MetabolicPath_Reg"/>
</dbReference>
<gene>
    <name evidence="6" type="ORF">HF577_13300</name>
</gene>
<dbReference type="PANTHER" id="PTHR30136">
    <property type="entry name" value="HELIX-TURN-HELIX TRANSCRIPTIONAL REGULATOR, ICLR FAMILY"/>
    <property type="match status" value="1"/>
</dbReference>
<protein>
    <submittedName>
        <fullName evidence="6">Helix-turn-helix domain-containing protein</fullName>
    </submittedName>
</protein>
<dbReference type="Pfam" id="PF09339">
    <property type="entry name" value="HTH_IclR"/>
    <property type="match status" value="1"/>
</dbReference>
<evidence type="ECO:0000313" key="7">
    <source>
        <dbReference type="Proteomes" id="UP001296706"/>
    </source>
</evidence>
<keyword evidence="3" id="KW-0804">Transcription</keyword>
<dbReference type="Pfam" id="PF01614">
    <property type="entry name" value="IclR_C"/>
    <property type="match status" value="1"/>
</dbReference>
<dbReference type="PROSITE" id="PS51077">
    <property type="entry name" value="HTH_ICLR"/>
    <property type="match status" value="1"/>
</dbReference>
<evidence type="ECO:0000256" key="2">
    <source>
        <dbReference type="ARBA" id="ARBA00023125"/>
    </source>
</evidence>
<accession>A0ABX1RFW8</accession>
<dbReference type="Proteomes" id="UP001296706">
    <property type="component" value="Unassembled WGS sequence"/>
</dbReference>
<dbReference type="InterPro" id="IPR005471">
    <property type="entry name" value="Tscrpt_reg_IclR_N"/>
</dbReference>
<dbReference type="SUPFAM" id="SSF46785">
    <property type="entry name" value="Winged helix' DNA-binding domain"/>
    <property type="match status" value="1"/>
</dbReference>
<comment type="caution">
    <text evidence="6">The sequence shown here is derived from an EMBL/GenBank/DDBJ whole genome shotgun (WGS) entry which is preliminary data.</text>
</comment>
<sequence length="272" mass="29253">MPKEPDQREFIQSLERGLAVILAFSDHHPSLTLSRCAELTGLSKPTVRRVLLTLQHLGYVRSEGRLFALTPRVLALGYAYLSSLNLPVIAQPSMEELVAATREPCTLATLDDTDVVYVTRVSAHRRPGATLATGTRLPAHATAMGHVLLADLSQAELDHYLSRAELLPLTARTVRTPGELLGRLDTARAQGWAMVEQELEEGLRSVAAPVRGADGRVIAALGMSASVATADEETMRERFAPLLVRAAAAISERLGADFGPAGTRPAVAARPR</sequence>
<dbReference type="InterPro" id="IPR036388">
    <property type="entry name" value="WH-like_DNA-bd_sf"/>
</dbReference>
<dbReference type="Gene3D" id="1.10.10.10">
    <property type="entry name" value="Winged helix-like DNA-binding domain superfamily/Winged helix DNA-binding domain"/>
    <property type="match status" value="1"/>
</dbReference>
<organism evidence="6 7">
    <name type="scientific">Pseudonocardia xinjiangensis</name>
    <dbReference type="NCBI Taxonomy" id="75289"/>
    <lineage>
        <taxon>Bacteria</taxon>
        <taxon>Bacillati</taxon>
        <taxon>Actinomycetota</taxon>
        <taxon>Actinomycetes</taxon>
        <taxon>Pseudonocardiales</taxon>
        <taxon>Pseudonocardiaceae</taxon>
        <taxon>Pseudonocardia</taxon>
    </lineage>
</organism>
<dbReference type="InterPro" id="IPR012794">
    <property type="entry name" value="PcaR_PcaU"/>
</dbReference>
<feature type="domain" description="HTH iclR-type" evidence="4">
    <location>
        <begin position="11"/>
        <end position="71"/>
    </location>
</feature>
<keyword evidence="1" id="KW-0805">Transcription regulation</keyword>
<dbReference type="PROSITE" id="PS51078">
    <property type="entry name" value="ICLR_ED"/>
    <property type="match status" value="1"/>
</dbReference>
<dbReference type="SUPFAM" id="SSF55781">
    <property type="entry name" value="GAF domain-like"/>
    <property type="match status" value="1"/>
</dbReference>
<dbReference type="Gene3D" id="3.30.450.40">
    <property type="match status" value="1"/>
</dbReference>
<feature type="domain" description="IclR-ED" evidence="5">
    <location>
        <begin position="72"/>
        <end position="256"/>
    </location>
</feature>
<dbReference type="NCBIfam" id="TIGR02431">
    <property type="entry name" value="pcaR_pcaU"/>
    <property type="match status" value="1"/>
</dbReference>
<evidence type="ECO:0000313" key="6">
    <source>
        <dbReference type="EMBL" id="NMH78056.1"/>
    </source>
</evidence>
<dbReference type="InterPro" id="IPR036390">
    <property type="entry name" value="WH_DNA-bd_sf"/>
</dbReference>
<dbReference type="InterPro" id="IPR014757">
    <property type="entry name" value="Tscrpt_reg_IclR_C"/>
</dbReference>
<evidence type="ECO:0000256" key="3">
    <source>
        <dbReference type="ARBA" id="ARBA00023163"/>
    </source>
</evidence>
<dbReference type="InterPro" id="IPR029016">
    <property type="entry name" value="GAF-like_dom_sf"/>
</dbReference>
<keyword evidence="7" id="KW-1185">Reference proteome</keyword>
<keyword evidence="2" id="KW-0238">DNA-binding</keyword>
<evidence type="ECO:0000259" key="5">
    <source>
        <dbReference type="PROSITE" id="PS51078"/>
    </source>
</evidence>
<dbReference type="EMBL" id="JAAXKY010000035">
    <property type="protein sequence ID" value="NMH78056.1"/>
    <property type="molecule type" value="Genomic_DNA"/>
</dbReference>
<dbReference type="RefSeq" id="WP_169396132.1">
    <property type="nucleotide sequence ID" value="NZ_BAAAJH010000009.1"/>
</dbReference>
<name>A0ABX1RFW8_9PSEU</name>
<reference evidence="6 7" key="1">
    <citation type="submission" date="2020-04" db="EMBL/GenBank/DDBJ databases">
        <authorList>
            <person name="Klaysubun C."/>
            <person name="Duangmal K."/>
            <person name="Lipun K."/>
        </authorList>
    </citation>
    <scope>NUCLEOTIDE SEQUENCE [LARGE SCALE GENOMIC DNA]</scope>
    <source>
        <strain evidence="6 7">JCM 11839</strain>
    </source>
</reference>
<proteinExistence type="predicted"/>
<dbReference type="SMART" id="SM00346">
    <property type="entry name" value="HTH_ICLR"/>
    <property type="match status" value="1"/>
</dbReference>